<sequence length="118" mass="13498">MSSQMFANLSHVMRSRDPAHDERRAVRDLVDLVSHVTARGRTHGIRIINVSPLGLMCRSEAELLVGEKLTVWLPLVHDVQAHVRWAENGRFGLEYRTPIAISRYASMLELMPARRLAW</sequence>
<dbReference type="RefSeq" id="WP_183953969.1">
    <property type="nucleotide sequence ID" value="NZ_JACIEB010000001.1"/>
</dbReference>
<protein>
    <recommendedName>
        <fullName evidence="1">PilZ domain-containing protein</fullName>
    </recommendedName>
</protein>
<organism evidence="2 3">
    <name type="scientific">Sphingobium fontiphilum</name>
    <dbReference type="NCBI Taxonomy" id="944425"/>
    <lineage>
        <taxon>Bacteria</taxon>
        <taxon>Pseudomonadati</taxon>
        <taxon>Pseudomonadota</taxon>
        <taxon>Alphaproteobacteria</taxon>
        <taxon>Sphingomonadales</taxon>
        <taxon>Sphingomonadaceae</taxon>
        <taxon>Sphingobium</taxon>
    </lineage>
</organism>
<name>A0A7W6DD10_9SPHN</name>
<dbReference type="Proteomes" id="UP000552757">
    <property type="component" value="Unassembled WGS sequence"/>
</dbReference>
<dbReference type="EMBL" id="JACIEB010000001">
    <property type="protein sequence ID" value="MBB3981006.1"/>
    <property type="molecule type" value="Genomic_DNA"/>
</dbReference>
<gene>
    <name evidence="2" type="ORF">GGR44_000637</name>
</gene>
<dbReference type="InterPro" id="IPR009875">
    <property type="entry name" value="PilZ_domain"/>
</dbReference>
<reference evidence="2 3" key="1">
    <citation type="submission" date="2020-08" db="EMBL/GenBank/DDBJ databases">
        <title>Genomic Encyclopedia of Type Strains, Phase IV (KMG-IV): sequencing the most valuable type-strain genomes for metagenomic binning, comparative biology and taxonomic classification.</title>
        <authorList>
            <person name="Goeker M."/>
        </authorList>
    </citation>
    <scope>NUCLEOTIDE SEQUENCE [LARGE SCALE GENOMIC DNA]</scope>
    <source>
        <strain evidence="2 3">DSM 29348</strain>
    </source>
</reference>
<proteinExistence type="predicted"/>
<accession>A0A7W6DD10</accession>
<evidence type="ECO:0000313" key="2">
    <source>
        <dbReference type="EMBL" id="MBB3981006.1"/>
    </source>
</evidence>
<feature type="domain" description="PilZ" evidence="1">
    <location>
        <begin position="23"/>
        <end position="99"/>
    </location>
</feature>
<dbReference type="GO" id="GO:0035438">
    <property type="term" value="F:cyclic-di-GMP binding"/>
    <property type="evidence" value="ECO:0007669"/>
    <property type="project" value="InterPro"/>
</dbReference>
<dbReference type="AlphaFoldDB" id="A0A7W6DD10"/>
<comment type="caution">
    <text evidence="2">The sequence shown here is derived from an EMBL/GenBank/DDBJ whole genome shotgun (WGS) entry which is preliminary data.</text>
</comment>
<evidence type="ECO:0000313" key="3">
    <source>
        <dbReference type="Proteomes" id="UP000552757"/>
    </source>
</evidence>
<evidence type="ECO:0000259" key="1">
    <source>
        <dbReference type="Pfam" id="PF07238"/>
    </source>
</evidence>
<keyword evidence="3" id="KW-1185">Reference proteome</keyword>
<dbReference type="Pfam" id="PF07238">
    <property type="entry name" value="PilZ"/>
    <property type="match status" value="1"/>
</dbReference>
<dbReference type="SUPFAM" id="SSF141371">
    <property type="entry name" value="PilZ domain-like"/>
    <property type="match status" value="1"/>
</dbReference>